<dbReference type="AlphaFoldDB" id="R9AJZ6"/>
<gene>
    <name evidence="6" type="ORF">I593_03805</name>
</gene>
<proteinExistence type="inferred from homology"/>
<dbReference type="GO" id="GO:0003677">
    <property type="term" value="F:DNA binding"/>
    <property type="evidence" value="ECO:0007669"/>
    <property type="project" value="UniProtKB-KW"/>
</dbReference>
<keyword evidence="3" id="KW-0238">DNA-binding</keyword>
<dbReference type="InterPro" id="IPR000847">
    <property type="entry name" value="LysR_HTH_N"/>
</dbReference>
<name>R9AJZ6_9GAMM</name>
<dbReference type="SUPFAM" id="SSF53850">
    <property type="entry name" value="Periplasmic binding protein-like II"/>
    <property type="match status" value="1"/>
</dbReference>
<sequence>MNIELRHIRYFLTVAEEKNFTRAAQRLCMSQPPLSMQIRDLEECIGADLFLRTSQGVVLTEVGQAFLTAVEPLQHQLDDAIQLARHVSNGEVGQLRLGFTGTSMLNPLIPESIRRYQQQYPQVGLKLEEANSLKLIDYVLEDRLDIAIIRPPRQIHSSLAMQELLNEALIAAVSVRRDLAHGEQPLQVTCLCEHEMILSPRSVSAGLYDAVTDACQQAGFEPKLGQSAPQIVSILSLVAANLGVSMVPESSQQLQIQGVVYRPFAEPVPTVGLAVIYKQHLATQLAINFASILQMVCHQGAKYSSESI</sequence>
<dbReference type="Gene3D" id="1.10.10.10">
    <property type="entry name" value="Winged helix-like DNA-binding domain superfamily/Winged helix DNA-binding domain"/>
    <property type="match status" value="1"/>
</dbReference>
<dbReference type="SUPFAM" id="SSF46785">
    <property type="entry name" value="Winged helix' DNA-binding domain"/>
    <property type="match status" value="1"/>
</dbReference>
<accession>R9AJZ6</accession>
<evidence type="ECO:0000256" key="4">
    <source>
        <dbReference type="ARBA" id="ARBA00023163"/>
    </source>
</evidence>
<evidence type="ECO:0000259" key="5">
    <source>
        <dbReference type="PROSITE" id="PS50931"/>
    </source>
</evidence>
<dbReference type="Proteomes" id="UP000016201">
    <property type="component" value="Unassembled WGS sequence"/>
</dbReference>
<comment type="similarity">
    <text evidence="1">Belongs to the LysR transcriptional regulatory family.</text>
</comment>
<evidence type="ECO:0000313" key="7">
    <source>
        <dbReference type="Proteomes" id="UP000016201"/>
    </source>
</evidence>
<feature type="domain" description="HTH lysR-type" evidence="5">
    <location>
        <begin position="3"/>
        <end position="60"/>
    </location>
</feature>
<dbReference type="InterPro" id="IPR036388">
    <property type="entry name" value="WH-like_DNA-bd_sf"/>
</dbReference>
<evidence type="ECO:0000313" key="6">
    <source>
        <dbReference type="EMBL" id="EOR02532.1"/>
    </source>
</evidence>
<protein>
    <recommendedName>
        <fullName evidence="5">HTH lysR-type domain-containing protein</fullName>
    </recommendedName>
</protein>
<dbReference type="PRINTS" id="PR00039">
    <property type="entry name" value="HTHLYSR"/>
</dbReference>
<dbReference type="PANTHER" id="PTHR30346:SF30">
    <property type="entry name" value="SMALL NEUTRAL PROTEASE REGULATORY PROTEIN"/>
    <property type="match status" value="1"/>
</dbReference>
<dbReference type="EMBL" id="AQFM01000048">
    <property type="protein sequence ID" value="EOR02532.1"/>
    <property type="molecule type" value="Genomic_DNA"/>
</dbReference>
<keyword evidence="7" id="KW-1185">Reference proteome</keyword>
<dbReference type="PATRIC" id="fig|1120927.3.peg.3702"/>
<dbReference type="eggNOG" id="COG0583">
    <property type="taxonomic scope" value="Bacteria"/>
</dbReference>
<organism evidence="6 7">
    <name type="scientific">Acinetobacter tandoii DSM 14970 = CIP 107469</name>
    <dbReference type="NCBI Taxonomy" id="1120927"/>
    <lineage>
        <taxon>Bacteria</taxon>
        <taxon>Pseudomonadati</taxon>
        <taxon>Pseudomonadota</taxon>
        <taxon>Gammaproteobacteria</taxon>
        <taxon>Moraxellales</taxon>
        <taxon>Moraxellaceae</taxon>
        <taxon>Acinetobacter</taxon>
    </lineage>
</organism>
<dbReference type="GO" id="GO:0032993">
    <property type="term" value="C:protein-DNA complex"/>
    <property type="evidence" value="ECO:0007669"/>
    <property type="project" value="TreeGrafter"/>
</dbReference>
<dbReference type="FunFam" id="1.10.10.10:FF:000001">
    <property type="entry name" value="LysR family transcriptional regulator"/>
    <property type="match status" value="1"/>
</dbReference>
<keyword evidence="2" id="KW-0805">Transcription regulation</keyword>
<dbReference type="InterPro" id="IPR005119">
    <property type="entry name" value="LysR_subst-bd"/>
</dbReference>
<evidence type="ECO:0000256" key="2">
    <source>
        <dbReference type="ARBA" id="ARBA00023015"/>
    </source>
</evidence>
<keyword evidence="4" id="KW-0804">Transcription</keyword>
<reference evidence="6 7" key="1">
    <citation type="submission" date="2013-03" db="EMBL/GenBank/DDBJ databases">
        <title>The Genome Sequence of Acinetobacter tandoii CIP 107469.</title>
        <authorList>
            <consortium name="The Broad Institute Genome Sequencing Platform"/>
            <consortium name="The Broad Institute Genome Sequencing Center for Infectious Disease"/>
            <person name="Cerqueira G."/>
            <person name="Feldgarden M."/>
            <person name="Courvalin P."/>
            <person name="Perichon B."/>
            <person name="Grillot-Courvalin C."/>
            <person name="Clermont D."/>
            <person name="Rocha E."/>
            <person name="Yoon E.-J."/>
            <person name="Nemec A."/>
            <person name="Walker B."/>
            <person name="Young S.K."/>
            <person name="Zeng Q."/>
            <person name="Gargeya S."/>
            <person name="Fitzgerald M."/>
            <person name="Haas B."/>
            <person name="Abouelleil A."/>
            <person name="Alvarado L."/>
            <person name="Arachchi H.M."/>
            <person name="Berlin A.M."/>
            <person name="Chapman S.B."/>
            <person name="Dewar J."/>
            <person name="Goldberg J."/>
            <person name="Griggs A."/>
            <person name="Gujja S."/>
            <person name="Hansen M."/>
            <person name="Howarth C."/>
            <person name="Imamovic A."/>
            <person name="Larimer J."/>
            <person name="McCowan C."/>
            <person name="Murphy C."/>
            <person name="Neiman D."/>
            <person name="Pearson M."/>
            <person name="Priest M."/>
            <person name="Roberts A."/>
            <person name="Saif S."/>
            <person name="Shea T."/>
            <person name="Sisk P."/>
            <person name="Sykes S."/>
            <person name="Wortman J."/>
            <person name="Nusbaum C."/>
            <person name="Birren B."/>
        </authorList>
    </citation>
    <scope>NUCLEOTIDE SEQUENCE [LARGE SCALE GENOMIC DNA]</scope>
    <source>
        <strain evidence="6 7">CIP 107469</strain>
    </source>
</reference>
<dbReference type="PANTHER" id="PTHR30346">
    <property type="entry name" value="TRANSCRIPTIONAL DUAL REGULATOR HCAR-RELATED"/>
    <property type="match status" value="1"/>
</dbReference>
<dbReference type="Pfam" id="PF00126">
    <property type="entry name" value="HTH_1"/>
    <property type="match status" value="1"/>
</dbReference>
<evidence type="ECO:0000256" key="3">
    <source>
        <dbReference type="ARBA" id="ARBA00023125"/>
    </source>
</evidence>
<dbReference type="GO" id="GO:0003700">
    <property type="term" value="F:DNA-binding transcription factor activity"/>
    <property type="evidence" value="ECO:0007669"/>
    <property type="project" value="InterPro"/>
</dbReference>
<comment type="caution">
    <text evidence="6">The sequence shown here is derived from an EMBL/GenBank/DDBJ whole genome shotgun (WGS) entry which is preliminary data.</text>
</comment>
<dbReference type="PROSITE" id="PS50931">
    <property type="entry name" value="HTH_LYSR"/>
    <property type="match status" value="1"/>
</dbReference>
<dbReference type="InterPro" id="IPR036390">
    <property type="entry name" value="WH_DNA-bd_sf"/>
</dbReference>
<evidence type="ECO:0000256" key="1">
    <source>
        <dbReference type="ARBA" id="ARBA00009437"/>
    </source>
</evidence>
<dbReference type="Gene3D" id="3.40.190.10">
    <property type="entry name" value="Periplasmic binding protein-like II"/>
    <property type="match status" value="2"/>
</dbReference>
<dbReference type="Pfam" id="PF03466">
    <property type="entry name" value="LysR_substrate"/>
    <property type="match status" value="1"/>
</dbReference>